<reference evidence="3 4" key="1">
    <citation type="submission" date="2019-01" db="EMBL/GenBank/DDBJ databases">
        <title>Draft genome sequence of Psathyrella aberdarensis IHI B618.</title>
        <authorList>
            <person name="Buettner E."/>
            <person name="Kellner H."/>
        </authorList>
    </citation>
    <scope>NUCLEOTIDE SEQUENCE [LARGE SCALE GENOMIC DNA]</scope>
    <source>
        <strain evidence="3 4">IHI B618</strain>
    </source>
</reference>
<evidence type="ECO:0000256" key="1">
    <source>
        <dbReference type="SAM" id="MobiDB-lite"/>
    </source>
</evidence>
<name>A0A4Q2D1Q5_9AGAR</name>
<feature type="region of interest" description="Disordered" evidence="1">
    <location>
        <begin position="489"/>
        <end position="518"/>
    </location>
</feature>
<sequence length="539" mass="59973">MPWFWPQEGLPLPSHLPSIEQLHERLVGAALAASQPLLSAKPALAPLFCDLAKTLRMENLVALPCEIAPVVPVAVVEEIIHVATGTTSLSAISTIISPPEPIPPSVLPLADASTLLDYASPPDYLDLVIPYGLVFIWFIGMILLFAFSKSSGSLSRFKRTIREEASSSSTSHAEKRDGDDRQASLDTRFEFELPSDKPSDSPPASPSFFPIRSMTLAVGLLLLSYIVFGGPLPSDFASQLFGDVAETVQSVLPLAIKPALVNIFSDLAKTLRVEDLVPLACDLGAFVKDLVLEHMSSTEPDVFENLFLGYEDLINAYYPLMFILPLYLVSITIFLSSEGVGLTQIPHTQTSFGSHVDQEDRRSRYRQPSWSTHFETDYFEYPLPREELEPIVDDDSGAIPPDAIYMESHRYNIELVIFKVYRQRDNILVDERTHCELKSHRVDREYPPDHPTSHRFTEIVEEPVQSFDEEYPTSHRFTEIVEDPVQSVDESLNVPPTPFTPSSDAWSPAPPDSTSGEGITPKFLVNLWSSLTVDYSLDP</sequence>
<feature type="transmembrane region" description="Helical" evidence="2">
    <location>
        <begin position="128"/>
        <end position="148"/>
    </location>
</feature>
<evidence type="ECO:0000256" key="2">
    <source>
        <dbReference type="SAM" id="Phobius"/>
    </source>
</evidence>
<evidence type="ECO:0000313" key="3">
    <source>
        <dbReference type="EMBL" id="RXW13123.1"/>
    </source>
</evidence>
<keyword evidence="2" id="KW-0812">Transmembrane</keyword>
<organism evidence="3 4">
    <name type="scientific">Candolleomyces aberdarensis</name>
    <dbReference type="NCBI Taxonomy" id="2316362"/>
    <lineage>
        <taxon>Eukaryota</taxon>
        <taxon>Fungi</taxon>
        <taxon>Dikarya</taxon>
        <taxon>Basidiomycota</taxon>
        <taxon>Agaricomycotina</taxon>
        <taxon>Agaricomycetes</taxon>
        <taxon>Agaricomycetidae</taxon>
        <taxon>Agaricales</taxon>
        <taxon>Agaricineae</taxon>
        <taxon>Psathyrellaceae</taxon>
        <taxon>Candolleomyces</taxon>
    </lineage>
</organism>
<dbReference type="OrthoDB" id="10407537at2759"/>
<feature type="compositionally biased region" description="Low complexity" evidence="1">
    <location>
        <begin position="500"/>
        <end position="515"/>
    </location>
</feature>
<dbReference type="AlphaFoldDB" id="A0A4Q2D1Q5"/>
<keyword evidence="2" id="KW-1133">Transmembrane helix</keyword>
<feature type="transmembrane region" description="Helical" evidence="2">
    <location>
        <begin position="316"/>
        <end position="335"/>
    </location>
</feature>
<keyword evidence="4" id="KW-1185">Reference proteome</keyword>
<gene>
    <name evidence="3" type="ORF">EST38_g12730</name>
</gene>
<evidence type="ECO:0000313" key="4">
    <source>
        <dbReference type="Proteomes" id="UP000290288"/>
    </source>
</evidence>
<proteinExistence type="predicted"/>
<dbReference type="Proteomes" id="UP000290288">
    <property type="component" value="Unassembled WGS sequence"/>
</dbReference>
<dbReference type="EMBL" id="SDEE01001007">
    <property type="protein sequence ID" value="RXW13123.1"/>
    <property type="molecule type" value="Genomic_DNA"/>
</dbReference>
<keyword evidence="2" id="KW-0472">Membrane</keyword>
<protein>
    <submittedName>
        <fullName evidence="3">Uncharacterized protein</fullName>
    </submittedName>
</protein>
<comment type="caution">
    <text evidence="3">The sequence shown here is derived from an EMBL/GenBank/DDBJ whole genome shotgun (WGS) entry which is preliminary data.</text>
</comment>
<accession>A0A4Q2D1Q5</accession>